<evidence type="ECO:0000256" key="1">
    <source>
        <dbReference type="ARBA" id="ARBA00023125"/>
    </source>
</evidence>
<gene>
    <name evidence="5" type="ORF">S03H2_61820</name>
</gene>
<feature type="domain" description="Tyr recombinase" evidence="3">
    <location>
        <begin position="105"/>
        <end position="221"/>
    </location>
</feature>
<accession>X1JYS5</accession>
<dbReference type="EMBL" id="BARU01039931">
    <property type="protein sequence ID" value="GAH86515.1"/>
    <property type="molecule type" value="Genomic_DNA"/>
</dbReference>
<dbReference type="PROSITE" id="PS51898">
    <property type="entry name" value="TYR_RECOMBINASE"/>
    <property type="match status" value="1"/>
</dbReference>
<evidence type="ECO:0000259" key="4">
    <source>
        <dbReference type="PROSITE" id="PS51900"/>
    </source>
</evidence>
<dbReference type="InterPro" id="IPR011010">
    <property type="entry name" value="DNA_brk_join_enz"/>
</dbReference>
<protein>
    <recommendedName>
        <fullName evidence="6">Core-binding (CB) domain-containing protein</fullName>
    </recommendedName>
</protein>
<evidence type="ECO:0000313" key="5">
    <source>
        <dbReference type="EMBL" id="GAH86515.1"/>
    </source>
</evidence>
<dbReference type="InterPro" id="IPR044068">
    <property type="entry name" value="CB"/>
</dbReference>
<feature type="non-terminal residue" evidence="5">
    <location>
        <position position="221"/>
    </location>
</feature>
<dbReference type="SUPFAM" id="SSF56349">
    <property type="entry name" value="DNA breaking-rejoining enzymes"/>
    <property type="match status" value="1"/>
</dbReference>
<dbReference type="InterPro" id="IPR002104">
    <property type="entry name" value="Integrase_catalytic"/>
</dbReference>
<evidence type="ECO:0008006" key="6">
    <source>
        <dbReference type="Google" id="ProtNLM"/>
    </source>
</evidence>
<comment type="caution">
    <text evidence="5">The sequence shown here is derived from an EMBL/GenBank/DDBJ whole genome shotgun (WGS) entry which is preliminary data.</text>
</comment>
<keyword evidence="1" id="KW-0238">DNA-binding</keyword>
<proteinExistence type="predicted"/>
<dbReference type="GO" id="GO:0006310">
    <property type="term" value="P:DNA recombination"/>
    <property type="evidence" value="ECO:0007669"/>
    <property type="project" value="UniProtKB-KW"/>
</dbReference>
<sequence>MKTQATIQEFMISRGGLRPKTLKDYRMHLVHFQRSFPDLPTTPQPLQSYLNSFHIKSEANPQGVEPETVHARFRTIRALYNQRSLWHPEIPNPMKLVRPPPIKQKSMRIFADSELYSLFSLPLSPRDRALSTLLLDVGPRADECANLVWEYVIPGYVVLKGKTGSRTVPISETTYRQLLALKNSAGIEQHVFLGERGPLSYQGIYKLVRHLCHQAGIDGKR</sequence>
<evidence type="ECO:0000256" key="2">
    <source>
        <dbReference type="ARBA" id="ARBA00023172"/>
    </source>
</evidence>
<dbReference type="GO" id="GO:0015074">
    <property type="term" value="P:DNA integration"/>
    <property type="evidence" value="ECO:0007669"/>
    <property type="project" value="InterPro"/>
</dbReference>
<organism evidence="5">
    <name type="scientific">marine sediment metagenome</name>
    <dbReference type="NCBI Taxonomy" id="412755"/>
    <lineage>
        <taxon>unclassified sequences</taxon>
        <taxon>metagenomes</taxon>
        <taxon>ecological metagenomes</taxon>
    </lineage>
</organism>
<dbReference type="AlphaFoldDB" id="X1JYS5"/>
<feature type="domain" description="Core-binding (CB)" evidence="4">
    <location>
        <begin position="1"/>
        <end position="84"/>
    </location>
</feature>
<dbReference type="Gene3D" id="1.10.150.130">
    <property type="match status" value="1"/>
</dbReference>
<dbReference type="PROSITE" id="PS51900">
    <property type="entry name" value="CB"/>
    <property type="match status" value="1"/>
</dbReference>
<name>X1JYS5_9ZZZZ</name>
<dbReference type="GO" id="GO:0003677">
    <property type="term" value="F:DNA binding"/>
    <property type="evidence" value="ECO:0007669"/>
    <property type="project" value="UniProtKB-KW"/>
</dbReference>
<reference evidence="5" key="1">
    <citation type="journal article" date="2014" name="Front. Microbiol.">
        <title>High frequency of phylogenetically diverse reductive dehalogenase-homologous genes in deep subseafloor sedimentary metagenomes.</title>
        <authorList>
            <person name="Kawai M."/>
            <person name="Futagami T."/>
            <person name="Toyoda A."/>
            <person name="Takaki Y."/>
            <person name="Nishi S."/>
            <person name="Hori S."/>
            <person name="Arai W."/>
            <person name="Tsubouchi T."/>
            <person name="Morono Y."/>
            <person name="Uchiyama I."/>
            <person name="Ito T."/>
            <person name="Fujiyama A."/>
            <person name="Inagaki F."/>
            <person name="Takami H."/>
        </authorList>
    </citation>
    <scope>NUCLEOTIDE SEQUENCE</scope>
    <source>
        <strain evidence="5">Expedition CK06-06</strain>
    </source>
</reference>
<dbReference type="Gene3D" id="1.10.443.10">
    <property type="entry name" value="Intergrase catalytic core"/>
    <property type="match status" value="1"/>
</dbReference>
<dbReference type="InterPro" id="IPR013762">
    <property type="entry name" value="Integrase-like_cat_sf"/>
</dbReference>
<evidence type="ECO:0000259" key="3">
    <source>
        <dbReference type="PROSITE" id="PS51898"/>
    </source>
</evidence>
<dbReference type="InterPro" id="IPR010998">
    <property type="entry name" value="Integrase_recombinase_N"/>
</dbReference>
<keyword evidence="2" id="KW-0233">DNA recombination</keyword>